<dbReference type="Proteomes" id="UP000703269">
    <property type="component" value="Unassembled WGS sequence"/>
</dbReference>
<comment type="caution">
    <text evidence="3">The sequence shown here is derived from an EMBL/GenBank/DDBJ whole genome shotgun (WGS) entry which is preliminary data.</text>
</comment>
<reference evidence="3 4" key="1">
    <citation type="submission" date="2021-08" db="EMBL/GenBank/DDBJ databases">
        <title>Draft Genome Sequence of Phanerochaete sordida strain YK-624.</title>
        <authorList>
            <person name="Mori T."/>
            <person name="Dohra H."/>
            <person name="Suzuki T."/>
            <person name="Kawagishi H."/>
            <person name="Hirai H."/>
        </authorList>
    </citation>
    <scope>NUCLEOTIDE SEQUENCE [LARGE SCALE GENOMIC DNA]</scope>
    <source>
        <strain evidence="3 4">YK-624</strain>
    </source>
</reference>
<keyword evidence="2" id="KW-0812">Transmembrane</keyword>
<sequence length="197" mass="22285">MCLERPPLALSLNADPDSESDWTPVTTPASQYVQYLFSDTLQYYSGTVPFSPRAETVCKVIYIYPQPKTRIVKKCSRHAYIIKQDPRPSPPSGRLTQGANKSEMTYRAVGPQDAQNTPSRMWREQPRVVLGDSTNYVVYVPGTRETPQKLISVTCELVELSFSPHPTTLEISALIIMWMGLLLPLVRDSLARRRVVR</sequence>
<feature type="compositionally biased region" description="Polar residues" evidence="1">
    <location>
        <begin position="94"/>
        <end position="103"/>
    </location>
</feature>
<proteinExistence type="predicted"/>
<name>A0A9P3GIV0_9APHY</name>
<feature type="transmembrane region" description="Helical" evidence="2">
    <location>
        <begin position="171"/>
        <end position="190"/>
    </location>
</feature>
<feature type="region of interest" description="Disordered" evidence="1">
    <location>
        <begin position="83"/>
        <end position="120"/>
    </location>
</feature>
<organism evidence="3 4">
    <name type="scientific">Phanerochaete sordida</name>
    <dbReference type="NCBI Taxonomy" id="48140"/>
    <lineage>
        <taxon>Eukaryota</taxon>
        <taxon>Fungi</taxon>
        <taxon>Dikarya</taxon>
        <taxon>Basidiomycota</taxon>
        <taxon>Agaricomycotina</taxon>
        <taxon>Agaricomycetes</taxon>
        <taxon>Polyporales</taxon>
        <taxon>Phanerochaetaceae</taxon>
        <taxon>Phanerochaete</taxon>
    </lineage>
</organism>
<gene>
    <name evidence="3" type="ORF">PsYK624_105530</name>
</gene>
<keyword evidence="2" id="KW-1133">Transmembrane helix</keyword>
<evidence type="ECO:0000313" key="3">
    <source>
        <dbReference type="EMBL" id="GJE94384.1"/>
    </source>
</evidence>
<protein>
    <submittedName>
        <fullName evidence="3">Uncharacterized protein</fullName>
    </submittedName>
</protein>
<keyword evidence="4" id="KW-1185">Reference proteome</keyword>
<dbReference type="EMBL" id="BPQB01000040">
    <property type="protein sequence ID" value="GJE94384.1"/>
    <property type="molecule type" value="Genomic_DNA"/>
</dbReference>
<evidence type="ECO:0000313" key="4">
    <source>
        <dbReference type="Proteomes" id="UP000703269"/>
    </source>
</evidence>
<keyword evidence="2" id="KW-0472">Membrane</keyword>
<evidence type="ECO:0000256" key="2">
    <source>
        <dbReference type="SAM" id="Phobius"/>
    </source>
</evidence>
<accession>A0A9P3GIV0</accession>
<evidence type="ECO:0000256" key="1">
    <source>
        <dbReference type="SAM" id="MobiDB-lite"/>
    </source>
</evidence>
<dbReference type="AlphaFoldDB" id="A0A9P3GIV0"/>